<dbReference type="AlphaFoldDB" id="S7V5P8"/>
<keyword evidence="7 13" id="KW-0406">Ion transport</keyword>
<organism evidence="15 16">
    <name type="scientific">Desulfococcus multivorans DSM 2059</name>
    <dbReference type="NCBI Taxonomy" id="1121405"/>
    <lineage>
        <taxon>Bacteria</taxon>
        <taxon>Pseudomonadati</taxon>
        <taxon>Thermodesulfobacteriota</taxon>
        <taxon>Desulfobacteria</taxon>
        <taxon>Desulfobacterales</taxon>
        <taxon>Desulfococcaceae</taxon>
        <taxon>Desulfococcus</taxon>
    </lineage>
</organism>
<evidence type="ECO:0000256" key="4">
    <source>
        <dbReference type="ARBA" id="ARBA00022692"/>
    </source>
</evidence>
<dbReference type="STRING" id="897.B2D07_02770"/>
<dbReference type="GO" id="GO:0046961">
    <property type="term" value="F:proton-transporting ATPase activity, rotational mechanism"/>
    <property type="evidence" value="ECO:0007669"/>
    <property type="project" value="TreeGrafter"/>
</dbReference>
<dbReference type="eggNOG" id="COG0711">
    <property type="taxonomic scope" value="Bacteria"/>
</dbReference>
<keyword evidence="9 13" id="KW-0066">ATP synthesis</keyword>
<keyword evidence="13" id="KW-1003">Cell membrane</keyword>
<keyword evidence="5 13" id="KW-0375">Hydrogen ion transport</keyword>
<dbReference type="InterPro" id="IPR002146">
    <property type="entry name" value="ATP_synth_b/b'su_bac/chlpt"/>
</dbReference>
<evidence type="ECO:0000256" key="9">
    <source>
        <dbReference type="ARBA" id="ARBA00023310"/>
    </source>
</evidence>
<dbReference type="OrthoDB" id="5422832at2"/>
<dbReference type="GO" id="GO:0046933">
    <property type="term" value="F:proton-transporting ATP synthase activity, rotational mechanism"/>
    <property type="evidence" value="ECO:0007669"/>
    <property type="project" value="UniProtKB-UniRule"/>
</dbReference>
<keyword evidence="2 13" id="KW-0813">Transport</keyword>
<dbReference type="GO" id="GO:0045259">
    <property type="term" value="C:proton-transporting ATP synthase complex"/>
    <property type="evidence" value="ECO:0007669"/>
    <property type="project" value="UniProtKB-KW"/>
</dbReference>
<evidence type="ECO:0000256" key="10">
    <source>
        <dbReference type="ARBA" id="ARBA00025198"/>
    </source>
</evidence>
<evidence type="ECO:0000256" key="7">
    <source>
        <dbReference type="ARBA" id="ARBA00023065"/>
    </source>
</evidence>
<evidence type="ECO:0000256" key="12">
    <source>
        <dbReference type="ARBA" id="ARBA00037847"/>
    </source>
</evidence>
<dbReference type="InterPro" id="IPR050059">
    <property type="entry name" value="ATP_synthase_B_chain"/>
</dbReference>
<evidence type="ECO:0000256" key="2">
    <source>
        <dbReference type="ARBA" id="ARBA00022448"/>
    </source>
</evidence>
<evidence type="ECO:0000313" key="15">
    <source>
        <dbReference type="EMBL" id="EPR41984.1"/>
    </source>
</evidence>
<keyword evidence="8 13" id="KW-0472">Membrane</keyword>
<comment type="subcellular location">
    <subcellularLocation>
        <location evidence="13">Cell membrane</location>
        <topology evidence="13">Single-pass membrane protein</topology>
    </subcellularLocation>
    <subcellularLocation>
        <location evidence="12">Endomembrane system</location>
        <topology evidence="12">Single-pass membrane protein</topology>
    </subcellularLocation>
</comment>
<dbReference type="GO" id="GO:0012505">
    <property type="term" value="C:endomembrane system"/>
    <property type="evidence" value="ECO:0007669"/>
    <property type="project" value="UniProtKB-SubCell"/>
</dbReference>
<evidence type="ECO:0000256" key="11">
    <source>
        <dbReference type="ARBA" id="ARBA00025614"/>
    </source>
</evidence>
<sequence>MQIVSNIALISINETLFAQLISFLIFLFIINRIMFRPLKTTMTERDDFIQGLDQGIKDTENEVENILTDLRQREKVVKIEAYNISAKLEHEGSETAESIHRKAVSAIAELRHKTEKQVDVQLKEAQKHLEAESEHLAVHIMEKVLNRRLSS</sequence>
<comment type="similarity">
    <text evidence="1 13 14">Belongs to the ATPase B chain family.</text>
</comment>
<keyword evidence="4 13" id="KW-0812">Transmembrane</keyword>
<dbReference type="EMBL" id="ATHJ01000070">
    <property type="protein sequence ID" value="EPR41984.1"/>
    <property type="molecule type" value="Genomic_DNA"/>
</dbReference>
<reference evidence="15 16" key="1">
    <citation type="journal article" date="2013" name="Genome Announc.">
        <title>Draft genome sequences for three mercury-methylating, sulfate-reducing bacteria.</title>
        <authorList>
            <person name="Brown S.D."/>
            <person name="Hurt R.A.Jr."/>
            <person name="Gilmour C.C."/>
            <person name="Elias D.A."/>
        </authorList>
    </citation>
    <scope>NUCLEOTIDE SEQUENCE [LARGE SCALE GENOMIC DNA]</scope>
    <source>
        <strain evidence="15 16">DSM 2059</strain>
    </source>
</reference>
<dbReference type="Proteomes" id="UP000014977">
    <property type="component" value="Unassembled WGS sequence"/>
</dbReference>
<gene>
    <name evidence="13" type="primary">atpF</name>
    <name evidence="15" type="ORF">dsmv_1711</name>
</gene>
<comment type="function">
    <text evidence="11">Component of the F(0) channel, it forms part of the peripheral stalk, linking F(1) to F(0). The b'-subunit is a diverged and duplicated form of b found in plants and photosynthetic bacteria.</text>
</comment>
<dbReference type="RefSeq" id="WP_020876095.1">
    <property type="nucleotide sequence ID" value="NZ_ATHJ01000070.1"/>
</dbReference>
<dbReference type="CDD" id="cd06503">
    <property type="entry name" value="ATP-synt_Fo_b"/>
    <property type="match status" value="1"/>
</dbReference>
<evidence type="ECO:0000256" key="1">
    <source>
        <dbReference type="ARBA" id="ARBA00005513"/>
    </source>
</evidence>
<evidence type="ECO:0000256" key="8">
    <source>
        <dbReference type="ARBA" id="ARBA00023136"/>
    </source>
</evidence>
<proteinExistence type="inferred from homology"/>
<keyword evidence="3 13" id="KW-0138">CF(0)</keyword>
<protein>
    <recommendedName>
        <fullName evidence="13">ATP synthase subunit b</fullName>
    </recommendedName>
    <alternativeName>
        <fullName evidence="13">ATP synthase F(0) sector subunit b</fullName>
    </alternativeName>
    <alternativeName>
        <fullName evidence="13">ATPase subunit I</fullName>
    </alternativeName>
    <alternativeName>
        <fullName evidence="13">F-type ATPase subunit b</fullName>
        <shortName evidence="13">F-ATPase subunit b</shortName>
    </alternativeName>
</protein>
<dbReference type="Pfam" id="PF00430">
    <property type="entry name" value="ATP-synt_B"/>
    <property type="match status" value="1"/>
</dbReference>
<evidence type="ECO:0000256" key="3">
    <source>
        <dbReference type="ARBA" id="ARBA00022547"/>
    </source>
</evidence>
<name>S7V5P8_DESML</name>
<evidence type="ECO:0000313" key="16">
    <source>
        <dbReference type="Proteomes" id="UP000014977"/>
    </source>
</evidence>
<accession>S7V5P8</accession>
<evidence type="ECO:0000256" key="6">
    <source>
        <dbReference type="ARBA" id="ARBA00022989"/>
    </source>
</evidence>
<keyword evidence="16" id="KW-1185">Reference proteome</keyword>
<comment type="function">
    <text evidence="10 13">F(1)F(0) ATP synthase produces ATP from ADP in the presence of a proton or sodium gradient. F-type ATPases consist of two structural domains, F(1) containing the extramembraneous catalytic core and F(0) containing the membrane proton channel, linked together by a central stalk and a peripheral stalk. During catalysis, ATP synthesis in the catalytic domain of F(1) is coupled via a rotary mechanism of the central stalk subunits to proton translocation.</text>
</comment>
<keyword evidence="6 13" id="KW-1133">Transmembrane helix</keyword>
<dbReference type="PANTHER" id="PTHR33445">
    <property type="entry name" value="ATP SYNTHASE SUBUNIT B', CHLOROPLASTIC"/>
    <property type="match status" value="1"/>
</dbReference>
<evidence type="ECO:0000256" key="5">
    <source>
        <dbReference type="ARBA" id="ARBA00022781"/>
    </source>
</evidence>
<dbReference type="HAMAP" id="MF_01398">
    <property type="entry name" value="ATP_synth_b_bprime"/>
    <property type="match status" value="1"/>
</dbReference>
<comment type="caution">
    <text evidence="15">The sequence shown here is derived from an EMBL/GenBank/DDBJ whole genome shotgun (WGS) entry which is preliminary data.</text>
</comment>
<evidence type="ECO:0000256" key="14">
    <source>
        <dbReference type="RuleBase" id="RU003848"/>
    </source>
</evidence>
<feature type="transmembrane region" description="Helical" evidence="13">
    <location>
        <begin position="16"/>
        <end position="35"/>
    </location>
</feature>
<comment type="subunit">
    <text evidence="13">F-type ATPases have 2 components, F(1) - the catalytic core - and F(0) - the membrane proton channel. F(1) has five subunits: alpha(3), beta(3), gamma(1), delta(1), epsilon(1). F(0) has three main subunits: a(1), b(2) and c(10-14). The alpha and beta chains form an alternating ring which encloses part of the gamma chain. F(1) is attached to F(0) by a central stalk formed by the gamma and epsilon chains, while a peripheral stalk is formed by the delta and b chains.</text>
</comment>
<dbReference type="GO" id="GO:0005886">
    <property type="term" value="C:plasma membrane"/>
    <property type="evidence" value="ECO:0007669"/>
    <property type="project" value="UniProtKB-SubCell"/>
</dbReference>
<dbReference type="PANTHER" id="PTHR33445:SF2">
    <property type="entry name" value="ATP SYNTHASE SUBUNIT B', CHLOROPLASTIC"/>
    <property type="match status" value="1"/>
</dbReference>
<evidence type="ECO:0000256" key="13">
    <source>
        <dbReference type="HAMAP-Rule" id="MF_01398"/>
    </source>
</evidence>